<reference evidence="2 3" key="1">
    <citation type="journal article" date="2013" name="Curr. Biol.">
        <title>The Genome of the Foraminiferan Reticulomyxa filosa.</title>
        <authorList>
            <person name="Glockner G."/>
            <person name="Hulsmann N."/>
            <person name="Schleicher M."/>
            <person name="Noegel A.A."/>
            <person name="Eichinger L."/>
            <person name="Gallinger C."/>
            <person name="Pawlowski J."/>
            <person name="Sierra R."/>
            <person name="Euteneuer U."/>
            <person name="Pillet L."/>
            <person name="Moustafa A."/>
            <person name="Platzer M."/>
            <person name="Groth M."/>
            <person name="Szafranski K."/>
            <person name="Schliwa M."/>
        </authorList>
    </citation>
    <scope>NUCLEOTIDE SEQUENCE [LARGE SCALE GENOMIC DNA]</scope>
</reference>
<proteinExistence type="predicted"/>
<evidence type="ECO:0000256" key="1">
    <source>
        <dbReference type="SAM" id="MobiDB-lite"/>
    </source>
</evidence>
<dbReference type="AlphaFoldDB" id="X6LHV7"/>
<dbReference type="Proteomes" id="UP000023152">
    <property type="component" value="Unassembled WGS sequence"/>
</dbReference>
<feature type="compositionally biased region" description="Basic and acidic residues" evidence="1">
    <location>
        <begin position="90"/>
        <end position="108"/>
    </location>
</feature>
<dbReference type="EMBL" id="ASPP01038934">
    <property type="protein sequence ID" value="ETO01204.1"/>
    <property type="molecule type" value="Genomic_DNA"/>
</dbReference>
<feature type="non-terminal residue" evidence="2">
    <location>
        <position position="151"/>
    </location>
</feature>
<feature type="non-terminal residue" evidence="2">
    <location>
        <position position="1"/>
    </location>
</feature>
<feature type="region of interest" description="Disordered" evidence="1">
    <location>
        <begin position="90"/>
        <end position="120"/>
    </location>
</feature>
<name>X6LHV7_RETFI</name>
<gene>
    <name evidence="2" type="ORF">RFI_36236</name>
</gene>
<organism evidence="2 3">
    <name type="scientific">Reticulomyxa filosa</name>
    <dbReference type="NCBI Taxonomy" id="46433"/>
    <lineage>
        <taxon>Eukaryota</taxon>
        <taxon>Sar</taxon>
        <taxon>Rhizaria</taxon>
        <taxon>Retaria</taxon>
        <taxon>Foraminifera</taxon>
        <taxon>Monothalamids</taxon>
        <taxon>Reticulomyxidae</taxon>
        <taxon>Reticulomyxa</taxon>
    </lineage>
</organism>
<keyword evidence="3" id="KW-1185">Reference proteome</keyword>
<sequence length="151" mass="17988">EEIRKLNLENEKFKAELQLKGKKDEEIAHLKQQLEQYQKDNIQLNSDQKTIFVEMEKLKKDIELKDNEIQKIKQEMQVKEKQIIEQQKSFEEKNKQINKNKEEQKENIMNDNSSTSISNTSSTFDFELIRSFKLLKTFTGHTSTVRSIDYS</sequence>
<comment type="caution">
    <text evidence="2">The sequence shown here is derived from an EMBL/GenBank/DDBJ whole genome shotgun (WGS) entry which is preliminary data.</text>
</comment>
<protein>
    <submittedName>
        <fullName evidence="2">Intracellular protein transport protein USO1</fullName>
    </submittedName>
</protein>
<evidence type="ECO:0000313" key="3">
    <source>
        <dbReference type="Proteomes" id="UP000023152"/>
    </source>
</evidence>
<feature type="compositionally biased region" description="Low complexity" evidence="1">
    <location>
        <begin position="109"/>
        <end position="120"/>
    </location>
</feature>
<evidence type="ECO:0000313" key="2">
    <source>
        <dbReference type="EMBL" id="ETO01204.1"/>
    </source>
</evidence>
<accession>X6LHV7</accession>